<proteinExistence type="predicted"/>
<dbReference type="EMBL" id="LSSK01001356">
    <property type="protein sequence ID" value="OMH79939.1"/>
    <property type="molecule type" value="Genomic_DNA"/>
</dbReference>
<reference evidence="3" key="1">
    <citation type="submission" date="2017-01" db="EMBL/GenBank/DDBJ databases">
        <authorList>
            <person name="Wang Y."/>
            <person name="White M."/>
            <person name="Kvist S."/>
            <person name="Moncalvo J.-M."/>
        </authorList>
    </citation>
    <scope>NUCLEOTIDE SEQUENCE [LARGE SCALE GENOMIC DNA]</scope>
    <source>
        <strain evidence="3">COL-18-3</strain>
    </source>
</reference>
<dbReference type="EMBL" id="LSSK01000205">
    <property type="protein sequence ID" value="OMH84386.1"/>
    <property type="molecule type" value="Genomic_DNA"/>
</dbReference>
<organism evidence="1 3">
    <name type="scientific">Zancudomyces culisetae</name>
    <name type="common">Gut fungus</name>
    <name type="synonym">Smittium culisetae</name>
    <dbReference type="NCBI Taxonomy" id="1213189"/>
    <lineage>
        <taxon>Eukaryota</taxon>
        <taxon>Fungi</taxon>
        <taxon>Fungi incertae sedis</taxon>
        <taxon>Zoopagomycota</taxon>
        <taxon>Kickxellomycotina</taxon>
        <taxon>Harpellomycetes</taxon>
        <taxon>Harpellales</taxon>
        <taxon>Legeriomycetaceae</taxon>
        <taxon>Zancudomyces</taxon>
    </lineage>
</organism>
<comment type="caution">
    <text evidence="1">The sequence shown here is derived from an EMBL/GenBank/DDBJ whole genome shotgun (WGS) entry which is preliminary data.</text>
</comment>
<gene>
    <name evidence="2" type="ORF">AX774_g2102</name>
    <name evidence="1" type="ORF">AX774_g6630</name>
</gene>
<evidence type="ECO:0000313" key="3">
    <source>
        <dbReference type="Proteomes" id="UP000188320"/>
    </source>
</evidence>
<evidence type="ECO:0000313" key="1">
    <source>
        <dbReference type="EMBL" id="OMH79939.1"/>
    </source>
</evidence>
<protein>
    <submittedName>
        <fullName evidence="1">Uncharacterized protein</fullName>
    </submittedName>
</protein>
<dbReference type="AlphaFoldDB" id="A0A1R1PG85"/>
<sequence>MSRNCLNCFLNSGVISTFASRINSSAIANFPFRKKCIATCLSIIPGRLSKGLSSWLIVFKSILNTYYVPDYSTIFGLFFQYKHQHNLSK</sequence>
<name>A0A1R1PG85_ZANCU</name>
<keyword evidence="3" id="KW-1185">Reference proteome</keyword>
<evidence type="ECO:0000313" key="2">
    <source>
        <dbReference type="EMBL" id="OMH84386.1"/>
    </source>
</evidence>
<reference evidence="1" key="2">
    <citation type="submission" date="2017-01" db="EMBL/GenBank/DDBJ databases">
        <authorList>
            <person name="Mah S.A."/>
            <person name="Swanson W.J."/>
            <person name="Moy G.W."/>
            <person name="Vacquier V.D."/>
        </authorList>
    </citation>
    <scope>NUCLEOTIDE SEQUENCE [LARGE SCALE GENOMIC DNA]</scope>
    <source>
        <strain evidence="1">COL-18-3</strain>
    </source>
</reference>
<accession>A0A1R1PG85</accession>
<dbReference type="Proteomes" id="UP000188320">
    <property type="component" value="Unassembled WGS sequence"/>
</dbReference>